<comment type="caution">
    <text evidence="1">The sequence shown here is derived from an EMBL/GenBank/DDBJ whole genome shotgun (WGS) entry which is preliminary data.</text>
</comment>
<dbReference type="EMBL" id="BMAO01031610">
    <property type="protein sequence ID" value="GFQ76324.1"/>
    <property type="molecule type" value="Genomic_DNA"/>
</dbReference>
<keyword evidence="2" id="KW-1185">Reference proteome</keyword>
<evidence type="ECO:0000313" key="1">
    <source>
        <dbReference type="EMBL" id="GFQ76324.1"/>
    </source>
</evidence>
<proteinExistence type="predicted"/>
<protein>
    <submittedName>
        <fullName evidence="1">Uncharacterized protein</fullName>
    </submittedName>
</protein>
<gene>
    <name evidence="1" type="ORF">TNCT_66391</name>
</gene>
<dbReference type="AlphaFoldDB" id="A0A8X6KK07"/>
<evidence type="ECO:0000313" key="2">
    <source>
        <dbReference type="Proteomes" id="UP000887116"/>
    </source>
</evidence>
<dbReference type="Proteomes" id="UP000887116">
    <property type="component" value="Unassembled WGS sequence"/>
</dbReference>
<accession>A0A8X6KK07</accession>
<organism evidence="1 2">
    <name type="scientific">Trichonephila clavata</name>
    <name type="common">Joro spider</name>
    <name type="synonym">Nephila clavata</name>
    <dbReference type="NCBI Taxonomy" id="2740835"/>
    <lineage>
        <taxon>Eukaryota</taxon>
        <taxon>Metazoa</taxon>
        <taxon>Ecdysozoa</taxon>
        <taxon>Arthropoda</taxon>
        <taxon>Chelicerata</taxon>
        <taxon>Arachnida</taxon>
        <taxon>Araneae</taxon>
        <taxon>Araneomorphae</taxon>
        <taxon>Entelegynae</taxon>
        <taxon>Araneoidea</taxon>
        <taxon>Nephilidae</taxon>
        <taxon>Trichonephila</taxon>
    </lineage>
</organism>
<reference evidence="1" key="1">
    <citation type="submission" date="2020-07" db="EMBL/GenBank/DDBJ databases">
        <title>Multicomponent nature underlies the extraordinary mechanical properties of spider dragline silk.</title>
        <authorList>
            <person name="Kono N."/>
            <person name="Nakamura H."/>
            <person name="Mori M."/>
            <person name="Yoshida Y."/>
            <person name="Ohtoshi R."/>
            <person name="Malay A.D."/>
            <person name="Moran D.A.P."/>
            <person name="Tomita M."/>
            <person name="Numata K."/>
            <person name="Arakawa K."/>
        </authorList>
    </citation>
    <scope>NUCLEOTIDE SEQUENCE</scope>
</reference>
<name>A0A8X6KK07_TRICU</name>
<sequence>MDKIKIYKDKIKINYGQGQDLLWIRSRSIMDKIKIYYGQDQDLLWTRSNSIYASRKTNGMGVYCSLLRKRKDKRTNSGT</sequence>